<dbReference type="SUPFAM" id="SSF48403">
    <property type="entry name" value="Ankyrin repeat"/>
    <property type="match status" value="1"/>
</dbReference>
<dbReference type="PANTHER" id="PTHR24156:SF1">
    <property type="entry name" value="ANKYRIN REPEAT DOMAIN-CONTAINING PROTEIN 34B"/>
    <property type="match status" value="1"/>
</dbReference>
<accession>A0A4W6FPA3</accession>
<keyword evidence="3 4" id="KW-0040">ANK repeat</keyword>
<gene>
    <name evidence="5" type="primary">ANKRD34B</name>
</gene>
<dbReference type="Pfam" id="PF12796">
    <property type="entry name" value="Ank_2"/>
    <property type="match status" value="1"/>
</dbReference>
<dbReference type="InterPro" id="IPR042637">
    <property type="entry name" value="AN34A/B/C"/>
</dbReference>
<sequence length="229" mass="25118">MVRTNGNSLLKAVCLSRLRLTRLLLEGGAYINESNELGETPLMVACKTRHVDSQSVPKHKMVRYLLENGADPNIQDKTGKTALMHACLEQAGVEILSLLLNSGADPTLEDHAGLSALVYAVNSGNRDVLRVLLDACKAKGKEVIIITTNKLPSGHQVTKQYLNVPPTPDLEERLHYTQTSCCMSPYDPTEMFMVVKLAAFALVDKNNKASKNSPHNTLFMQGLGAYRVK</sequence>
<dbReference type="SMART" id="SM00248">
    <property type="entry name" value="ANK"/>
    <property type="match status" value="4"/>
</dbReference>
<organism evidence="5 6">
    <name type="scientific">Lates calcarifer</name>
    <name type="common">Barramundi</name>
    <name type="synonym">Holocentrus calcarifer</name>
    <dbReference type="NCBI Taxonomy" id="8187"/>
    <lineage>
        <taxon>Eukaryota</taxon>
        <taxon>Metazoa</taxon>
        <taxon>Chordata</taxon>
        <taxon>Craniata</taxon>
        <taxon>Vertebrata</taxon>
        <taxon>Euteleostomi</taxon>
        <taxon>Actinopterygii</taxon>
        <taxon>Neopterygii</taxon>
        <taxon>Teleostei</taxon>
        <taxon>Neoteleostei</taxon>
        <taxon>Acanthomorphata</taxon>
        <taxon>Carangaria</taxon>
        <taxon>Carangaria incertae sedis</taxon>
        <taxon>Centropomidae</taxon>
        <taxon>Lates</taxon>
    </lineage>
</organism>
<proteinExistence type="inferred from homology"/>
<dbReference type="Gene3D" id="1.25.40.20">
    <property type="entry name" value="Ankyrin repeat-containing domain"/>
    <property type="match status" value="1"/>
</dbReference>
<evidence type="ECO:0000256" key="2">
    <source>
        <dbReference type="ARBA" id="ARBA00022737"/>
    </source>
</evidence>
<dbReference type="InterPro" id="IPR036770">
    <property type="entry name" value="Ankyrin_rpt-contain_sf"/>
</dbReference>
<dbReference type="Proteomes" id="UP000314980">
    <property type="component" value="Unassembled WGS sequence"/>
</dbReference>
<dbReference type="PROSITE" id="PS50297">
    <property type="entry name" value="ANK_REP_REGION"/>
    <property type="match status" value="1"/>
</dbReference>
<protein>
    <submittedName>
        <fullName evidence="5">Ankyrin repeat domain 34Bb</fullName>
    </submittedName>
</protein>
<comment type="similarity">
    <text evidence="1">Belongs to the ANKRD34 family.</text>
</comment>
<dbReference type="PROSITE" id="PS50088">
    <property type="entry name" value="ANK_REPEAT"/>
    <property type="match status" value="2"/>
</dbReference>
<dbReference type="PRINTS" id="PR01415">
    <property type="entry name" value="ANKYRIN"/>
</dbReference>
<dbReference type="GeneTree" id="ENSGT00390000012355"/>
<evidence type="ECO:0000256" key="3">
    <source>
        <dbReference type="ARBA" id="ARBA00023043"/>
    </source>
</evidence>
<dbReference type="PANTHER" id="PTHR24156">
    <property type="entry name" value="ANK_REP_REGION DOMAIN-CONTAINING PROTEIN"/>
    <property type="match status" value="1"/>
</dbReference>
<name>A0A4W6FPA3_LATCA</name>
<reference evidence="5" key="2">
    <citation type="submission" date="2025-08" db="UniProtKB">
        <authorList>
            <consortium name="Ensembl"/>
        </authorList>
    </citation>
    <scope>IDENTIFICATION</scope>
</reference>
<evidence type="ECO:0000256" key="1">
    <source>
        <dbReference type="ARBA" id="ARBA00010029"/>
    </source>
</evidence>
<feature type="repeat" description="ANK" evidence="4">
    <location>
        <begin position="78"/>
        <end position="111"/>
    </location>
</feature>
<dbReference type="AlphaFoldDB" id="A0A4W6FPA3"/>
<reference evidence="6" key="1">
    <citation type="submission" date="2015-09" db="EMBL/GenBank/DDBJ databases">
        <authorList>
            <person name="Sai Rama Sridatta P."/>
        </authorList>
    </citation>
    <scope>NUCLEOTIDE SEQUENCE [LARGE SCALE GENOMIC DNA]</scope>
</reference>
<keyword evidence="2" id="KW-0677">Repeat</keyword>
<keyword evidence="6" id="KW-1185">Reference proteome</keyword>
<evidence type="ECO:0000313" key="5">
    <source>
        <dbReference type="Ensembl" id="ENSLCAP00010052312.1"/>
    </source>
</evidence>
<feature type="repeat" description="ANK" evidence="4">
    <location>
        <begin position="37"/>
        <end position="77"/>
    </location>
</feature>
<dbReference type="InterPro" id="IPR002110">
    <property type="entry name" value="Ankyrin_rpt"/>
</dbReference>
<reference evidence="5" key="3">
    <citation type="submission" date="2025-09" db="UniProtKB">
        <authorList>
            <consortium name="Ensembl"/>
        </authorList>
    </citation>
    <scope>IDENTIFICATION</scope>
</reference>
<evidence type="ECO:0000256" key="4">
    <source>
        <dbReference type="PROSITE-ProRule" id="PRU00023"/>
    </source>
</evidence>
<dbReference type="Ensembl" id="ENSLCAT00010053671.1">
    <property type="protein sequence ID" value="ENSLCAP00010052312.1"/>
    <property type="gene ID" value="ENSLCAG00010024344.1"/>
</dbReference>
<evidence type="ECO:0000313" key="6">
    <source>
        <dbReference type="Proteomes" id="UP000314980"/>
    </source>
</evidence>